<name>A0A9K3NQD0_HELAN</name>
<protein>
    <submittedName>
        <fullName evidence="1">Uncharacterized protein</fullName>
    </submittedName>
</protein>
<reference evidence="1" key="1">
    <citation type="journal article" date="2017" name="Nature">
        <title>The sunflower genome provides insights into oil metabolism, flowering and Asterid evolution.</title>
        <authorList>
            <person name="Badouin H."/>
            <person name="Gouzy J."/>
            <person name="Grassa C.J."/>
            <person name="Murat F."/>
            <person name="Staton S.E."/>
            <person name="Cottret L."/>
            <person name="Lelandais-Briere C."/>
            <person name="Owens G.L."/>
            <person name="Carrere S."/>
            <person name="Mayjonade B."/>
            <person name="Legrand L."/>
            <person name="Gill N."/>
            <person name="Kane N.C."/>
            <person name="Bowers J.E."/>
            <person name="Hubner S."/>
            <person name="Bellec A."/>
            <person name="Berard A."/>
            <person name="Berges H."/>
            <person name="Blanchet N."/>
            <person name="Boniface M.C."/>
            <person name="Brunel D."/>
            <person name="Catrice O."/>
            <person name="Chaidir N."/>
            <person name="Claudel C."/>
            <person name="Donnadieu C."/>
            <person name="Faraut T."/>
            <person name="Fievet G."/>
            <person name="Helmstetter N."/>
            <person name="King M."/>
            <person name="Knapp S.J."/>
            <person name="Lai Z."/>
            <person name="Le Paslier M.C."/>
            <person name="Lippi Y."/>
            <person name="Lorenzon L."/>
            <person name="Mandel J.R."/>
            <person name="Marage G."/>
            <person name="Marchand G."/>
            <person name="Marquand E."/>
            <person name="Bret-Mestries E."/>
            <person name="Morien E."/>
            <person name="Nambeesan S."/>
            <person name="Nguyen T."/>
            <person name="Pegot-Espagnet P."/>
            <person name="Pouilly N."/>
            <person name="Raftis F."/>
            <person name="Sallet E."/>
            <person name="Schiex T."/>
            <person name="Thomas J."/>
            <person name="Vandecasteele C."/>
            <person name="Vares D."/>
            <person name="Vear F."/>
            <person name="Vautrin S."/>
            <person name="Crespi M."/>
            <person name="Mangin B."/>
            <person name="Burke J.M."/>
            <person name="Salse J."/>
            <person name="Munos S."/>
            <person name="Vincourt P."/>
            <person name="Rieseberg L.H."/>
            <person name="Langlade N.B."/>
        </authorList>
    </citation>
    <scope>NUCLEOTIDE SEQUENCE</scope>
    <source>
        <tissue evidence="1">Leaves</tissue>
    </source>
</reference>
<gene>
    <name evidence="1" type="ORF">HanXRQr2_Chr04g0140891</name>
</gene>
<comment type="caution">
    <text evidence="1">The sequence shown here is derived from an EMBL/GenBank/DDBJ whole genome shotgun (WGS) entry which is preliminary data.</text>
</comment>
<accession>A0A9K3NQD0</accession>
<dbReference type="PANTHER" id="PTHR33265:SF31">
    <property type="entry name" value="AVR9_CF-9 RAPIDLY ELICITED PROTEIN 146"/>
    <property type="match status" value="1"/>
</dbReference>
<dbReference type="EMBL" id="MNCJ02000319">
    <property type="protein sequence ID" value="KAF5808040.1"/>
    <property type="molecule type" value="Genomic_DNA"/>
</dbReference>
<evidence type="ECO:0000313" key="2">
    <source>
        <dbReference type="Proteomes" id="UP000215914"/>
    </source>
</evidence>
<dbReference type="Proteomes" id="UP000215914">
    <property type="component" value="Unassembled WGS sequence"/>
</dbReference>
<dbReference type="PANTHER" id="PTHR33265">
    <property type="entry name" value="AVR9/CF-9 RAPIDLY ELICITED PROTEIN-RELATED"/>
    <property type="match status" value="1"/>
</dbReference>
<dbReference type="OrthoDB" id="696337at2759"/>
<dbReference type="AlphaFoldDB" id="A0A9K3NQD0"/>
<dbReference type="Gramene" id="mRNA:HanXRQr2_Chr04g0140891">
    <property type="protein sequence ID" value="CDS:HanXRQr2_Chr04g0140891.1"/>
    <property type="gene ID" value="HanXRQr2_Chr04g0140891"/>
</dbReference>
<keyword evidence="2" id="KW-1185">Reference proteome</keyword>
<evidence type="ECO:0000313" key="1">
    <source>
        <dbReference type="EMBL" id="KAF5808040.1"/>
    </source>
</evidence>
<proteinExistence type="predicted"/>
<sequence>MEQKLPTITKKIWSLVRAIFFTLKKDISKKKFLLHFNTVMKRDKIAEKSPAGEYEFSCRDTPPYPLSLFSARNKHKNNRLANPNPPLAVDDYNDDITIDPAVIKVLNMMTNPAVENMKIRDSPVPVAQGYEDGQVDDAADKFIRRFFSDLRQQNI</sequence>
<organism evidence="1 2">
    <name type="scientific">Helianthus annuus</name>
    <name type="common">Common sunflower</name>
    <dbReference type="NCBI Taxonomy" id="4232"/>
    <lineage>
        <taxon>Eukaryota</taxon>
        <taxon>Viridiplantae</taxon>
        <taxon>Streptophyta</taxon>
        <taxon>Embryophyta</taxon>
        <taxon>Tracheophyta</taxon>
        <taxon>Spermatophyta</taxon>
        <taxon>Magnoliopsida</taxon>
        <taxon>eudicotyledons</taxon>
        <taxon>Gunneridae</taxon>
        <taxon>Pentapetalae</taxon>
        <taxon>asterids</taxon>
        <taxon>campanulids</taxon>
        <taxon>Asterales</taxon>
        <taxon>Asteraceae</taxon>
        <taxon>Asteroideae</taxon>
        <taxon>Heliantheae alliance</taxon>
        <taxon>Heliantheae</taxon>
        <taxon>Helianthus</taxon>
    </lineage>
</organism>
<reference evidence="1" key="2">
    <citation type="submission" date="2020-06" db="EMBL/GenBank/DDBJ databases">
        <title>Helianthus annuus Genome sequencing and assembly Release 2.</title>
        <authorList>
            <person name="Gouzy J."/>
            <person name="Langlade N."/>
            <person name="Munos S."/>
        </authorList>
    </citation>
    <scope>NUCLEOTIDE SEQUENCE</scope>
    <source>
        <tissue evidence="1">Leaves</tissue>
    </source>
</reference>